<evidence type="ECO:0000259" key="3">
    <source>
        <dbReference type="PROSITE" id="PS50853"/>
    </source>
</evidence>
<feature type="domain" description="Fibronectin type-III" evidence="3">
    <location>
        <begin position="237"/>
        <end position="332"/>
    </location>
</feature>
<evidence type="ECO:0000313" key="5">
    <source>
        <dbReference type="Proteomes" id="UP000199354"/>
    </source>
</evidence>
<feature type="signal peptide" evidence="2">
    <location>
        <begin position="1"/>
        <end position="18"/>
    </location>
</feature>
<dbReference type="InterPro" id="IPR026444">
    <property type="entry name" value="Secre_tail"/>
</dbReference>
<dbReference type="Proteomes" id="UP000199354">
    <property type="component" value="Unassembled WGS sequence"/>
</dbReference>
<keyword evidence="1 2" id="KW-0732">Signal</keyword>
<reference evidence="4 5" key="1">
    <citation type="submission" date="2016-10" db="EMBL/GenBank/DDBJ databases">
        <authorList>
            <person name="de Groot N.N."/>
        </authorList>
    </citation>
    <scope>NUCLEOTIDE SEQUENCE [LARGE SCALE GENOMIC DNA]</scope>
    <source>
        <strain evidence="4 5">CGMCC 1.7031</strain>
    </source>
</reference>
<evidence type="ECO:0000313" key="4">
    <source>
        <dbReference type="EMBL" id="SCY91648.1"/>
    </source>
</evidence>
<dbReference type="InterPro" id="IPR013783">
    <property type="entry name" value="Ig-like_fold"/>
</dbReference>
<evidence type="ECO:0000256" key="1">
    <source>
        <dbReference type="ARBA" id="ARBA00022729"/>
    </source>
</evidence>
<dbReference type="CDD" id="cd00063">
    <property type="entry name" value="FN3"/>
    <property type="match status" value="1"/>
</dbReference>
<dbReference type="InterPro" id="IPR036116">
    <property type="entry name" value="FN3_sf"/>
</dbReference>
<evidence type="ECO:0000256" key="2">
    <source>
        <dbReference type="SAM" id="SignalP"/>
    </source>
</evidence>
<name>A0A1G5JV55_9FLAO</name>
<dbReference type="RefSeq" id="WP_091145720.1">
    <property type="nucleotide sequence ID" value="NZ_FMVF01000016.1"/>
</dbReference>
<dbReference type="NCBIfam" id="TIGR04183">
    <property type="entry name" value="Por_Secre_tail"/>
    <property type="match status" value="1"/>
</dbReference>
<dbReference type="Pfam" id="PF00041">
    <property type="entry name" value="fn3"/>
    <property type="match status" value="1"/>
</dbReference>
<dbReference type="Pfam" id="PF18962">
    <property type="entry name" value="Por_Secre_tail"/>
    <property type="match status" value="1"/>
</dbReference>
<proteinExistence type="predicted"/>
<protein>
    <submittedName>
        <fullName evidence="4">Por secretion system C-terminal sorting domain-containing protein</fullName>
    </submittedName>
</protein>
<dbReference type="OrthoDB" id="1274898at2"/>
<dbReference type="SMART" id="SM00060">
    <property type="entry name" value="FN3"/>
    <property type="match status" value="1"/>
</dbReference>
<keyword evidence="5" id="KW-1185">Reference proteome</keyword>
<accession>A0A1G5JV55</accession>
<organism evidence="4 5">
    <name type="scientific">Flavobacterium caeni</name>
    <dbReference type="NCBI Taxonomy" id="490189"/>
    <lineage>
        <taxon>Bacteria</taxon>
        <taxon>Pseudomonadati</taxon>
        <taxon>Bacteroidota</taxon>
        <taxon>Flavobacteriia</taxon>
        <taxon>Flavobacteriales</taxon>
        <taxon>Flavobacteriaceae</taxon>
        <taxon>Flavobacterium</taxon>
    </lineage>
</organism>
<dbReference type="InterPro" id="IPR003961">
    <property type="entry name" value="FN3_dom"/>
</dbReference>
<dbReference type="STRING" id="490189.SAMN02927903_02899"/>
<dbReference type="AlphaFoldDB" id="A0A1G5JV55"/>
<dbReference type="PROSITE" id="PS50853">
    <property type="entry name" value="FN3"/>
    <property type="match status" value="1"/>
</dbReference>
<feature type="chain" id="PRO_5011677615" evidence="2">
    <location>
        <begin position="19"/>
        <end position="554"/>
    </location>
</feature>
<dbReference type="Gene3D" id="2.60.40.10">
    <property type="entry name" value="Immunoglobulins"/>
    <property type="match status" value="1"/>
</dbReference>
<dbReference type="EMBL" id="FMVF01000016">
    <property type="protein sequence ID" value="SCY91648.1"/>
    <property type="molecule type" value="Genomic_DNA"/>
</dbReference>
<gene>
    <name evidence="4" type="ORF">SAMN02927903_02899</name>
</gene>
<sequence length="554" mass="58763">MKRTLLAFFGLCFGAVHAQDYLSLQVASGFNADVIANGVGPSLLSTNSSFDNANFALLSADFQLFAGDLTPDFALPVSGTIDYAVMPGLSYQLAPYSGDNSLRLQEEFDFGSLSIANGVPATTLYVLTATGSGTATLGGTIHFSDNTTQQITSGVIPDWFFSDDLPVVLSGFGRIGTDTDVIENPSGDPRLYQFQIDILPENQTKTITAIDFTKLSPQEGTINIFAVSAKSLGTCPSPTQVTVSDVTNSAATISWDEPVIVPADGFAYYLTPDGTPPANDATPDGYTAVGVTTVTVENLTIGQNYCVWIRSVCSGTEMGPLSPSACFTPGQINMTNPNDIPTLYADFVDLNSTTTCPGTLTVNVPDGFHISSVATAYDMQTAQNGWMSEQNSILVCNTTGMMESNITTGVGNTTGTYSYERTGLNIANGASGSVEFELRAWRTYGGADCNTDYNRVVAGTWTVTVTIEQNLAAASFTQNDFAVFPNPAHDRVTVAGNEPILDVAVFNLLGQQMLQQNGLDQKQVQFDTTSLPSGQYILKITGANGIATKSLLKN</sequence>
<dbReference type="SUPFAM" id="SSF49265">
    <property type="entry name" value="Fibronectin type III"/>
    <property type="match status" value="1"/>
</dbReference>